<feature type="non-terminal residue" evidence="2">
    <location>
        <position position="1"/>
    </location>
</feature>
<dbReference type="AlphaFoldDB" id="A0AAV5SZC8"/>
<keyword evidence="3" id="KW-1185">Reference proteome</keyword>
<keyword evidence="1" id="KW-0812">Transmembrane</keyword>
<comment type="caution">
    <text evidence="2">The sequence shown here is derived from an EMBL/GenBank/DDBJ whole genome shotgun (WGS) entry which is preliminary data.</text>
</comment>
<gene>
    <name evidence="2" type="ORF">PENTCL1PPCAC_8138</name>
</gene>
<reference evidence="2" key="1">
    <citation type="submission" date="2023-10" db="EMBL/GenBank/DDBJ databases">
        <title>Genome assembly of Pristionchus species.</title>
        <authorList>
            <person name="Yoshida K."/>
            <person name="Sommer R.J."/>
        </authorList>
    </citation>
    <scope>NUCLEOTIDE SEQUENCE</scope>
    <source>
        <strain evidence="2">RS0144</strain>
    </source>
</reference>
<dbReference type="Proteomes" id="UP001432027">
    <property type="component" value="Unassembled WGS sequence"/>
</dbReference>
<feature type="transmembrane region" description="Helical" evidence="1">
    <location>
        <begin position="40"/>
        <end position="61"/>
    </location>
</feature>
<evidence type="ECO:0000313" key="3">
    <source>
        <dbReference type="Proteomes" id="UP001432027"/>
    </source>
</evidence>
<name>A0AAV5SZC8_9BILA</name>
<keyword evidence="1" id="KW-0472">Membrane</keyword>
<dbReference type="EMBL" id="BTSX01000002">
    <property type="protein sequence ID" value="GMS85963.1"/>
    <property type="molecule type" value="Genomic_DNA"/>
</dbReference>
<accession>A0AAV5SZC8</accession>
<proteinExistence type="predicted"/>
<organism evidence="2 3">
    <name type="scientific">Pristionchus entomophagus</name>
    <dbReference type="NCBI Taxonomy" id="358040"/>
    <lineage>
        <taxon>Eukaryota</taxon>
        <taxon>Metazoa</taxon>
        <taxon>Ecdysozoa</taxon>
        <taxon>Nematoda</taxon>
        <taxon>Chromadorea</taxon>
        <taxon>Rhabditida</taxon>
        <taxon>Rhabditina</taxon>
        <taxon>Diplogasteromorpha</taxon>
        <taxon>Diplogasteroidea</taxon>
        <taxon>Neodiplogasteridae</taxon>
        <taxon>Pristionchus</taxon>
    </lineage>
</organism>
<sequence length="134" mass="15872">QLSRPRLRISQLGSRLRLGRIETVQTIRQFLHSILDIIDFLLQFGLSLLCSFDLVVSFLLLPFQRFFQFLSFLLRFYQLSNQILPYNLDFFHTLLHHIHLARSCNCEISRRRSVSSPSDALKRCIALPKRRPDR</sequence>
<keyword evidence="1" id="KW-1133">Transmembrane helix</keyword>
<evidence type="ECO:0000256" key="1">
    <source>
        <dbReference type="SAM" id="Phobius"/>
    </source>
</evidence>
<protein>
    <submittedName>
        <fullName evidence="2">Uncharacterized protein</fullName>
    </submittedName>
</protein>
<evidence type="ECO:0000313" key="2">
    <source>
        <dbReference type="EMBL" id="GMS85963.1"/>
    </source>
</evidence>